<dbReference type="AlphaFoldDB" id="A0A0K2SXZ9"/>
<dbReference type="EMBL" id="HACA01000886">
    <property type="protein sequence ID" value="CDW18247.1"/>
    <property type="molecule type" value="Transcribed_RNA"/>
</dbReference>
<name>A0A0K2SXZ9_LEPSM</name>
<protein>
    <submittedName>
        <fullName evidence="1">Uncharacterized protein</fullName>
    </submittedName>
</protein>
<sequence>MTDSEVQTRLSGKYMEAAEAEAFMYSGEFPSRRKYLFYTNLLFIRSFRIISSI</sequence>
<organism evidence="1">
    <name type="scientific">Lepeophtheirus salmonis</name>
    <name type="common">Salmon louse</name>
    <name type="synonym">Caligus salmonis</name>
    <dbReference type="NCBI Taxonomy" id="72036"/>
    <lineage>
        <taxon>Eukaryota</taxon>
        <taxon>Metazoa</taxon>
        <taxon>Ecdysozoa</taxon>
        <taxon>Arthropoda</taxon>
        <taxon>Crustacea</taxon>
        <taxon>Multicrustacea</taxon>
        <taxon>Hexanauplia</taxon>
        <taxon>Copepoda</taxon>
        <taxon>Siphonostomatoida</taxon>
        <taxon>Caligidae</taxon>
        <taxon>Lepeophtheirus</taxon>
    </lineage>
</organism>
<reference evidence="1" key="1">
    <citation type="submission" date="2014-05" db="EMBL/GenBank/DDBJ databases">
        <authorList>
            <person name="Chronopoulou M."/>
        </authorList>
    </citation>
    <scope>NUCLEOTIDE SEQUENCE</scope>
    <source>
        <tissue evidence="1">Whole organism</tissue>
    </source>
</reference>
<proteinExistence type="predicted"/>
<accession>A0A0K2SXZ9</accession>
<evidence type="ECO:0000313" key="1">
    <source>
        <dbReference type="EMBL" id="CDW18247.1"/>
    </source>
</evidence>